<evidence type="ECO:0000313" key="2">
    <source>
        <dbReference type="EMBL" id="REE78681.1"/>
    </source>
</evidence>
<name>A0A3D9RRG9_9BACL</name>
<protein>
    <submittedName>
        <fullName evidence="2">Trans-aconitate methyltransferase</fullName>
    </submittedName>
</protein>
<reference evidence="2 3" key="1">
    <citation type="submission" date="2018-08" db="EMBL/GenBank/DDBJ databases">
        <title>Genomic Encyclopedia of Type Strains, Phase III (KMG-III): the genomes of soil and plant-associated and newly described type strains.</title>
        <authorList>
            <person name="Whitman W."/>
        </authorList>
    </citation>
    <scope>NUCLEOTIDE SEQUENCE [LARGE SCALE GENOMIC DNA]</scope>
    <source>
        <strain evidence="2 3">CGMCC 1.10966</strain>
    </source>
</reference>
<dbReference type="OrthoDB" id="9760689at2"/>
<sequence length="255" mass="28313">MSSIHVWQTELYDKKLDFVSEFGKGVVELLNPTQGETVLDLGCGTGDLADEISKAGADVIGMDLSASMIAAAKEKYPALRFRVGDATSFKLEEEVDAVFSNAALHWVKEPEKVIACIWDALRQGGRFVAEFGGQGNVETVVKAASRVLERDYGIDASALNPWYFPSIAQYSTLLEQQGFRVTYAVHFDRPTRMKDGDDGLKIWLTGLADDLFKGLSAEEKSAAIAKIEAEARPELYHDEAWYIDYKRIRFMAIKA</sequence>
<dbReference type="SUPFAM" id="SSF53335">
    <property type="entry name" value="S-adenosyl-L-methionine-dependent methyltransferases"/>
    <property type="match status" value="1"/>
</dbReference>
<dbReference type="InterPro" id="IPR013216">
    <property type="entry name" value="Methyltransf_11"/>
</dbReference>
<dbReference type="PANTHER" id="PTHR43861">
    <property type="entry name" value="TRANS-ACONITATE 2-METHYLTRANSFERASE-RELATED"/>
    <property type="match status" value="1"/>
</dbReference>
<dbReference type="GO" id="GO:0032259">
    <property type="term" value="P:methylation"/>
    <property type="evidence" value="ECO:0007669"/>
    <property type="project" value="UniProtKB-KW"/>
</dbReference>
<evidence type="ECO:0000313" key="3">
    <source>
        <dbReference type="Proteomes" id="UP000256304"/>
    </source>
</evidence>
<proteinExistence type="predicted"/>
<dbReference type="Proteomes" id="UP000256304">
    <property type="component" value="Unassembled WGS sequence"/>
</dbReference>
<dbReference type="GO" id="GO:0008757">
    <property type="term" value="F:S-adenosylmethionine-dependent methyltransferase activity"/>
    <property type="evidence" value="ECO:0007669"/>
    <property type="project" value="InterPro"/>
</dbReference>
<gene>
    <name evidence="2" type="ORF">A8990_12578</name>
</gene>
<accession>A0A3D9RRG9</accession>
<keyword evidence="3" id="KW-1185">Reference proteome</keyword>
<comment type="caution">
    <text evidence="2">The sequence shown here is derived from an EMBL/GenBank/DDBJ whole genome shotgun (WGS) entry which is preliminary data.</text>
</comment>
<dbReference type="InterPro" id="IPR029063">
    <property type="entry name" value="SAM-dependent_MTases_sf"/>
</dbReference>
<dbReference type="PANTHER" id="PTHR43861:SF1">
    <property type="entry name" value="TRANS-ACONITATE 2-METHYLTRANSFERASE"/>
    <property type="match status" value="1"/>
</dbReference>
<keyword evidence="2" id="KW-0808">Transferase</keyword>
<dbReference type="Pfam" id="PF08241">
    <property type="entry name" value="Methyltransf_11"/>
    <property type="match status" value="1"/>
</dbReference>
<dbReference type="Gene3D" id="3.40.50.150">
    <property type="entry name" value="Vaccinia Virus protein VP39"/>
    <property type="match status" value="1"/>
</dbReference>
<evidence type="ECO:0000259" key="1">
    <source>
        <dbReference type="Pfam" id="PF08241"/>
    </source>
</evidence>
<organism evidence="2 3">
    <name type="scientific">Paenibacillus taihuensis</name>
    <dbReference type="NCBI Taxonomy" id="1156355"/>
    <lineage>
        <taxon>Bacteria</taxon>
        <taxon>Bacillati</taxon>
        <taxon>Bacillota</taxon>
        <taxon>Bacilli</taxon>
        <taxon>Bacillales</taxon>
        <taxon>Paenibacillaceae</taxon>
        <taxon>Paenibacillus</taxon>
    </lineage>
</organism>
<dbReference type="CDD" id="cd02440">
    <property type="entry name" value="AdoMet_MTases"/>
    <property type="match status" value="1"/>
</dbReference>
<dbReference type="EMBL" id="QTTN01000025">
    <property type="protein sequence ID" value="REE78681.1"/>
    <property type="molecule type" value="Genomic_DNA"/>
</dbReference>
<dbReference type="RefSeq" id="WP_116190769.1">
    <property type="nucleotide sequence ID" value="NZ_QTTN01000025.1"/>
</dbReference>
<feature type="domain" description="Methyltransferase type 11" evidence="1">
    <location>
        <begin position="39"/>
        <end position="128"/>
    </location>
</feature>
<keyword evidence="2" id="KW-0489">Methyltransferase</keyword>
<dbReference type="AlphaFoldDB" id="A0A3D9RRG9"/>